<dbReference type="Proteomes" id="UP001497680">
    <property type="component" value="Unassembled WGS sequence"/>
</dbReference>
<organism evidence="1 2">
    <name type="scientific">Hypoxylon rubiginosum</name>
    <dbReference type="NCBI Taxonomy" id="110542"/>
    <lineage>
        <taxon>Eukaryota</taxon>
        <taxon>Fungi</taxon>
        <taxon>Dikarya</taxon>
        <taxon>Ascomycota</taxon>
        <taxon>Pezizomycotina</taxon>
        <taxon>Sordariomycetes</taxon>
        <taxon>Xylariomycetidae</taxon>
        <taxon>Xylariales</taxon>
        <taxon>Hypoxylaceae</taxon>
        <taxon>Hypoxylon</taxon>
    </lineage>
</organism>
<keyword evidence="2" id="KW-1185">Reference proteome</keyword>
<accession>A0ACC0CLQ9</accession>
<dbReference type="EMBL" id="MU394399">
    <property type="protein sequence ID" value="KAI6081330.1"/>
    <property type="molecule type" value="Genomic_DNA"/>
</dbReference>
<comment type="caution">
    <text evidence="1">The sequence shown here is derived from an EMBL/GenBank/DDBJ whole genome shotgun (WGS) entry which is preliminary data.</text>
</comment>
<sequence>MKFQSIMSSSSEADGGLGAMDAKPKGSASLAAVVSAFVPTWVTGLIFVAIFIAIRRWYPNIYAPRTFMGTIPEKDRTPPSSRAYFSWVHTMRRVPDKFMLYHQSLDAYLYLRFLRTIIFICFVGCCITWPILMPVNATGGGTATQIDKIGIGNVRKKGHFYAHAIIAWVFFSFVMFTVARERLWLIGLRQAWTLSKPVAKRLSSRTVLFLSAPRDALEEGNMHRFFGDGAVRIWPVAKTEALESLVSSRKSKIEQLEAAEMSLIRKANKEGRRRAKKIQLQDGNFDYEALPDAVKKSIRPRHKPKVSPLSGKVDSIEWLRKKIKEEEDKIEDARKSYEITDTNGGAAVFVEYNTCAEAQRACQQVATSELLALGPRYTGVKPNEVIWKNLTIPPARRISEEGTALAIVIATIVFWSIPSGLIGLISNISYLADNFEWLSFLRNLPEPVIGLLSGLIPPLATSYLSKIVPNIFRNIFKAFGSPTNTATELKVQRWYYVFQVTQVFLVTAVFSGAAAVSKELMERVKNPASVPELLARQLPKASNFYLTYFIIQGTTSAADNLLNYSDLLTYLFYDYFFDKTPRQKFTRYTSMKGIAWGKLFPKFANFAIIAIAYSCIAPLVMGFALIGLSLYYFSYRYNLLFVIQPKIDTKGQAYTLALQQLLTGVYIAELSLLGLFSLRQAMGPSILAALLFIVTVLYNVLLNKYLVPLENFLPADLAALSEREDDESAPLLSSAEEGRAQPASHIQRLGQQAHVPPAVARHVVDPLARFFEPRFSASYQAMRAWLQEGDDAFDNEEDIPEYSEDQIEKAYLNPALTSQTPLIWLAQDPMGVSSHEVEENEGLGLKATDQGAWLDERGRVKWAHEKFDDVPVWKQGVKY</sequence>
<protein>
    <submittedName>
        <fullName evidence="1">DUF221-domain-containing protein</fullName>
    </submittedName>
</protein>
<reference evidence="1 2" key="1">
    <citation type="journal article" date="2022" name="New Phytol.">
        <title>Ecological generalism drives hyperdiversity of secondary metabolite gene clusters in xylarialean endophytes.</title>
        <authorList>
            <person name="Franco M.E.E."/>
            <person name="Wisecaver J.H."/>
            <person name="Arnold A.E."/>
            <person name="Ju Y.M."/>
            <person name="Slot J.C."/>
            <person name="Ahrendt S."/>
            <person name="Moore L.P."/>
            <person name="Eastman K.E."/>
            <person name="Scott K."/>
            <person name="Konkel Z."/>
            <person name="Mondo S.J."/>
            <person name="Kuo A."/>
            <person name="Hayes R.D."/>
            <person name="Haridas S."/>
            <person name="Andreopoulos B."/>
            <person name="Riley R."/>
            <person name="LaButti K."/>
            <person name="Pangilinan J."/>
            <person name="Lipzen A."/>
            <person name="Amirebrahimi M."/>
            <person name="Yan J."/>
            <person name="Adam C."/>
            <person name="Keymanesh K."/>
            <person name="Ng V."/>
            <person name="Louie K."/>
            <person name="Northen T."/>
            <person name="Drula E."/>
            <person name="Henrissat B."/>
            <person name="Hsieh H.M."/>
            <person name="Youens-Clark K."/>
            <person name="Lutzoni F."/>
            <person name="Miadlikowska J."/>
            <person name="Eastwood D.C."/>
            <person name="Hamelin R.C."/>
            <person name="Grigoriev I.V."/>
            <person name="U'Ren J.M."/>
        </authorList>
    </citation>
    <scope>NUCLEOTIDE SEQUENCE [LARGE SCALE GENOMIC DNA]</scope>
    <source>
        <strain evidence="1 2">ER1909</strain>
    </source>
</reference>
<evidence type="ECO:0000313" key="1">
    <source>
        <dbReference type="EMBL" id="KAI6081330.1"/>
    </source>
</evidence>
<evidence type="ECO:0000313" key="2">
    <source>
        <dbReference type="Proteomes" id="UP001497680"/>
    </source>
</evidence>
<gene>
    <name evidence="1" type="ORF">F4821DRAFT_249514</name>
</gene>
<proteinExistence type="predicted"/>
<name>A0ACC0CLQ9_9PEZI</name>